<dbReference type="Proteomes" id="UP000254504">
    <property type="component" value="Chromosome"/>
</dbReference>
<name>A0AAD0QI69_9BACT</name>
<reference evidence="2 4" key="2">
    <citation type="submission" date="2018-07" db="EMBL/GenBank/DDBJ databases">
        <title>Complete genome of the Arcobacter trophiarum type strain LMG 25534.</title>
        <authorList>
            <person name="Miller W.G."/>
            <person name="Yee E."/>
        </authorList>
    </citation>
    <scope>NUCLEOTIDE SEQUENCE [LARGE SCALE GENOMIC DNA]</scope>
    <source>
        <strain evidence="2 4">LMG 25534</strain>
    </source>
</reference>
<keyword evidence="5" id="KW-1185">Reference proteome</keyword>
<evidence type="ECO:0000313" key="3">
    <source>
        <dbReference type="EMBL" id="RXJ92988.1"/>
    </source>
</evidence>
<dbReference type="AlphaFoldDB" id="A0AAD0QI69"/>
<evidence type="ECO:0000313" key="5">
    <source>
        <dbReference type="Proteomes" id="UP000289132"/>
    </source>
</evidence>
<evidence type="ECO:0008006" key="6">
    <source>
        <dbReference type="Google" id="ProtNLM"/>
    </source>
</evidence>
<reference evidence="3 5" key="1">
    <citation type="submission" date="2017-10" db="EMBL/GenBank/DDBJ databases">
        <title>Genomics of the genus Arcobacter.</title>
        <authorList>
            <person name="Perez-Cataluna A."/>
            <person name="Figueras M.J."/>
        </authorList>
    </citation>
    <scope>NUCLEOTIDE SEQUENCE [LARGE SCALE GENOMIC DNA]</scope>
    <source>
        <strain evidence="3 5">LMG 25534</strain>
    </source>
</reference>
<accession>A0AAD0QI69</accession>
<dbReference type="Proteomes" id="UP000289132">
    <property type="component" value="Unassembled WGS sequence"/>
</dbReference>
<organism evidence="2 4">
    <name type="scientific">Aliarcobacter trophiarum LMG 25534</name>
    <dbReference type="NCBI Taxonomy" id="1032241"/>
    <lineage>
        <taxon>Bacteria</taxon>
        <taxon>Pseudomonadati</taxon>
        <taxon>Campylobacterota</taxon>
        <taxon>Epsilonproteobacteria</taxon>
        <taxon>Campylobacterales</taxon>
        <taxon>Arcobacteraceae</taxon>
        <taxon>Aliarcobacter</taxon>
    </lineage>
</organism>
<evidence type="ECO:0000256" key="1">
    <source>
        <dbReference type="SAM" id="SignalP"/>
    </source>
</evidence>
<gene>
    <name evidence="2" type="ORF">ATR_0456</name>
    <name evidence="3" type="ORF">CRU87_00430</name>
</gene>
<dbReference type="EMBL" id="PDKD01000001">
    <property type="protein sequence ID" value="RXJ92988.1"/>
    <property type="molecule type" value="Genomic_DNA"/>
</dbReference>
<proteinExistence type="predicted"/>
<dbReference type="EMBL" id="CP031367">
    <property type="protein sequence ID" value="AXK48337.1"/>
    <property type="molecule type" value="Genomic_DNA"/>
</dbReference>
<feature type="chain" id="PRO_5042088808" description="Lipoprotein" evidence="1">
    <location>
        <begin position="21"/>
        <end position="703"/>
    </location>
</feature>
<evidence type="ECO:0000313" key="2">
    <source>
        <dbReference type="EMBL" id="AXK48337.1"/>
    </source>
</evidence>
<evidence type="ECO:0000313" key="4">
    <source>
        <dbReference type="Proteomes" id="UP000254504"/>
    </source>
</evidence>
<sequence>MLFRAFLSIFFLNSYLFSCASYDDPNEIEYMFLEKRDWFFLEYKDLNNPSVYNSLIYDYEKKNKEENIKEWSIALEKSYSKKDIEEFLYKRKNLDKLKNKEFLNYIKFAQKQEACVTFNYYEPAPKNCGNLIDEAILELEKSEDEYFKLRYFYLAFRLAHYNYKEPLKIYEKYSYLLEKSKPSIVKDWISGINAGALIKNKKEVLGVYEFSKLLDKSKINSHLSFYNFNHIRSDLDFNTLLNMTQNSDEKEKIFFLRALQSSSNTLEELKNIYALNKNSNWFDLLLLRTLINSQLFFNQNSETNFVLQKELLDFLNSVKKDDMYIINLSKAYFNFFENKLLIAHDIVKKLQLEYPNNHEVETLNYILYLNSLQKIDIETENEIFEKMQKLTNDNHPSNAIHNYTFEVILSKLYKNQNEPFLSYGSQNINYLDFSQFDLSMIIEFEEFITTKPNSKLKEYLQEKFKKEKNSSKGDIDYSFETTKVKNLINILKFKEALDTNAPILEEKLEFNPFNGFIRGNNRSGKNSNFTYRNFLKKALEIENLLKQNPNSSMDNYLLANLYFNLSYFGNSSKATTTHRSVVEIHTPILQEDKLHKALRHYQIALANSKDKEQKAKIIYQISKTNLAIYDLKYSKYPQSSSSYFSDNKQKYYYGLNSEFYESFLSNSGAKYFDELKNNYKDTKYYKELLKECGDFRTYINSEN</sequence>
<keyword evidence="1" id="KW-0732">Signal</keyword>
<dbReference type="KEGG" id="atp:ATR_0456"/>
<feature type="signal peptide" evidence="1">
    <location>
        <begin position="1"/>
        <end position="20"/>
    </location>
</feature>
<dbReference type="RefSeq" id="WP_115427879.1">
    <property type="nucleotide sequence ID" value="NZ_CP031367.1"/>
</dbReference>
<protein>
    <recommendedName>
        <fullName evidence="6">Lipoprotein</fullName>
    </recommendedName>
</protein>